<evidence type="ECO:0000259" key="5">
    <source>
        <dbReference type="Pfam" id="PF01466"/>
    </source>
</evidence>
<dbReference type="PANTHER" id="PTHR11165">
    <property type="entry name" value="SKP1"/>
    <property type="match status" value="1"/>
</dbReference>
<sequence length="169" mass="19744">MVLGFLYRHLQVEQTRMANEMKKMIRMMASDGKEVVVEEVVAMQSEIIRHMIEDNCIEDVIPMPNVTASVLSNIFHYCKKHIDFSLPNIEELNDFDNKFVDIDTDALYDLIMAANYLGVKDLIDLICQKVANIIRGKSPEEIRQIFNIENDFTPEEEEKIRKENLWAFE</sequence>
<feature type="domain" description="SKP1 component POZ" evidence="6">
    <location>
        <begin position="23"/>
        <end position="81"/>
    </location>
</feature>
<feature type="domain" description="SKP1 component dimerisation" evidence="5">
    <location>
        <begin position="120"/>
        <end position="167"/>
    </location>
</feature>
<comment type="similarity">
    <text evidence="2 4">Belongs to the SKP1 family.</text>
</comment>
<dbReference type="PIRSF" id="PIRSF028729">
    <property type="entry name" value="E3_ubiquit_lig_SCF_Skp"/>
    <property type="match status" value="1"/>
</dbReference>
<dbReference type="FunFam" id="3.30.710.10:FF:000026">
    <property type="entry name" value="E3 ubiquitin ligase complex SCF subunit"/>
    <property type="match status" value="1"/>
</dbReference>
<evidence type="ECO:0000313" key="7">
    <source>
        <dbReference type="EMBL" id="KAH0456647.1"/>
    </source>
</evidence>
<dbReference type="InterPro" id="IPR011333">
    <property type="entry name" value="SKP1/BTB/POZ_sf"/>
</dbReference>
<dbReference type="InterPro" id="IPR016072">
    <property type="entry name" value="Skp1_comp_dimer"/>
</dbReference>
<dbReference type="GO" id="GO:0006511">
    <property type="term" value="P:ubiquitin-dependent protein catabolic process"/>
    <property type="evidence" value="ECO:0007669"/>
    <property type="project" value="InterPro"/>
</dbReference>
<dbReference type="Proteomes" id="UP000775213">
    <property type="component" value="Unassembled WGS sequence"/>
</dbReference>
<dbReference type="SUPFAM" id="SSF81382">
    <property type="entry name" value="Skp1 dimerisation domain-like"/>
    <property type="match status" value="1"/>
</dbReference>
<organism evidence="7 8">
    <name type="scientific">Dendrobium chrysotoxum</name>
    <name type="common">Orchid</name>
    <dbReference type="NCBI Taxonomy" id="161865"/>
    <lineage>
        <taxon>Eukaryota</taxon>
        <taxon>Viridiplantae</taxon>
        <taxon>Streptophyta</taxon>
        <taxon>Embryophyta</taxon>
        <taxon>Tracheophyta</taxon>
        <taxon>Spermatophyta</taxon>
        <taxon>Magnoliopsida</taxon>
        <taxon>Liliopsida</taxon>
        <taxon>Asparagales</taxon>
        <taxon>Orchidaceae</taxon>
        <taxon>Epidendroideae</taxon>
        <taxon>Malaxideae</taxon>
        <taxon>Dendrobiinae</taxon>
        <taxon>Dendrobium</taxon>
    </lineage>
</organism>
<dbReference type="SMART" id="SM00512">
    <property type="entry name" value="Skp1"/>
    <property type="match status" value="1"/>
</dbReference>
<keyword evidence="3 4" id="KW-0833">Ubl conjugation pathway</keyword>
<protein>
    <recommendedName>
        <fullName evidence="4">SKP1-like protein</fullName>
    </recommendedName>
</protein>
<name>A0AAV7GM94_DENCH</name>
<dbReference type="GO" id="GO:0009867">
    <property type="term" value="P:jasmonic acid mediated signaling pathway"/>
    <property type="evidence" value="ECO:0007669"/>
    <property type="project" value="UniProtKB-ARBA"/>
</dbReference>
<evidence type="ECO:0000256" key="2">
    <source>
        <dbReference type="ARBA" id="ARBA00009993"/>
    </source>
</evidence>
<dbReference type="InterPro" id="IPR036296">
    <property type="entry name" value="SKP1-like_dim_sf"/>
</dbReference>
<comment type="caution">
    <text evidence="7">The sequence shown here is derived from an EMBL/GenBank/DDBJ whole genome shotgun (WGS) entry which is preliminary data.</text>
</comment>
<dbReference type="GO" id="GO:0016567">
    <property type="term" value="P:protein ubiquitination"/>
    <property type="evidence" value="ECO:0007669"/>
    <property type="project" value="UniProtKB-UniRule"/>
</dbReference>
<comment type="subunit">
    <text evidence="4">Part of a SCF (SKP1-cullin-F-box) protein ligase complex.</text>
</comment>
<accession>A0AAV7GM94</accession>
<dbReference type="EMBL" id="JAGFBR010000013">
    <property type="protein sequence ID" value="KAH0456647.1"/>
    <property type="molecule type" value="Genomic_DNA"/>
</dbReference>
<evidence type="ECO:0000256" key="3">
    <source>
        <dbReference type="ARBA" id="ARBA00022786"/>
    </source>
</evidence>
<reference evidence="7 8" key="1">
    <citation type="journal article" date="2021" name="Hortic Res">
        <title>Chromosome-scale assembly of the Dendrobium chrysotoxum genome enhances the understanding of orchid evolution.</title>
        <authorList>
            <person name="Zhang Y."/>
            <person name="Zhang G.Q."/>
            <person name="Zhang D."/>
            <person name="Liu X.D."/>
            <person name="Xu X.Y."/>
            <person name="Sun W.H."/>
            <person name="Yu X."/>
            <person name="Zhu X."/>
            <person name="Wang Z.W."/>
            <person name="Zhao X."/>
            <person name="Zhong W.Y."/>
            <person name="Chen H."/>
            <person name="Yin W.L."/>
            <person name="Huang T."/>
            <person name="Niu S.C."/>
            <person name="Liu Z.J."/>
        </authorList>
    </citation>
    <scope>NUCLEOTIDE SEQUENCE [LARGE SCALE GENOMIC DNA]</scope>
    <source>
        <strain evidence="7">Lindl</strain>
    </source>
</reference>
<dbReference type="Pfam" id="PF03931">
    <property type="entry name" value="Skp1_POZ"/>
    <property type="match status" value="1"/>
</dbReference>
<dbReference type="Pfam" id="PF01466">
    <property type="entry name" value="Skp1"/>
    <property type="match status" value="1"/>
</dbReference>
<dbReference type="InterPro" id="IPR001232">
    <property type="entry name" value="SKP1-like"/>
</dbReference>
<comment type="pathway">
    <text evidence="1 4">Protein modification; protein ubiquitination.</text>
</comment>
<evidence type="ECO:0000256" key="1">
    <source>
        <dbReference type="ARBA" id="ARBA00004906"/>
    </source>
</evidence>
<evidence type="ECO:0000259" key="6">
    <source>
        <dbReference type="Pfam" id="PF03931"/>
    </source>
</evidence>
<dbReference type="InterPro" id="IPR016073">
    <property type="entry name" value="Skp1_comp_POZ"/>
</dbReference>
<gene>
    <name evidence="7" type="ORF">IEQ34_014554</name>
</gene>
<proteinExistence type="inferred from homology"/>
<keyword evidence="8" id="KW-1185">Reference proteome</keyword>
<dbReference type="Gene3D" id="3.30.710.10">
    <property type="entry name" value="Potassium Channel Kv1.1, Chain A"/>
    <property type="match status" value="1"/>
</dbReference>
<evidence type="ECO:0000256" key="4">
    <source>
        <dbReference type="PIRNR" id="PIRNR028729"/>
    </source>
</evidence>
<dbReference type="AlphaFoldDB" id="A0AAV7GM94"/>
<dbReference type="InterPro" id="IPR016897">
    <property type="entry name" value="SKP1"/>
</dbReference>
<dbReference type="SUPFAM" id="SSF54695">
    <property type="entry name" value="POZ domain"/>
    <property type="match status" value="1"/>
</dbReference>
<evidence type="ECO:0000313" key="8">
    <source>
        <dbReference type="Proteomes" id="UP000775213"/>
    </source>
</evidence>
<comment type="function">
    <text evidence="4">Involved in ubiquitination and subsequent proteasomal degradation of target proteins. Together with CUL1, RBX1 and a F-box protein, it forms a SCF E3 ubiquitin ligase complex. The functional specificity of this complex depends on the type of F-box protein. In the SCF complex, it serves as an adapter that links the F-box protein to CUL1.</text>
</comment>